<dbReference type="AlphaFoldDB" id="A0A423Q276"/>
<gene>
    <name evidence="2" type="ORF">SAHL_05090</name>
</gene>
<evidence type="ECO:0000313" key="2">
    <source>
        <dbReference type="EMBL" id="ROO32519.1"/>
    </source>
</evidence>
<keyword evidence="1" id="KW-0732">Signal</keyword>
<name>A0A423Q276_9GAMM</name>
<accession>A0A423Q276</accession>
<reference evidence="2 3" key="1">
    <citation type="submission" date="2013-10" db="EMBL/GenBank/DDBJ databases">
        <title>Salinisphaera halophila YIM 95161 Genome Sequencing.</title>
        <authorList>
            <person name="Lai Q."/>
            <person name="Li C."/>
            <person name="Shao Z."/>
        </authorList>
    </citation>
    <scope>NUCLEOTIDE SEQUENCE [LARGE SCALE GENOMIC DNA]</scope>
    <source>
        <strain evidence="2 3">YIM 95161</strain>
    </source>
</reference>
<evidence type="ECO:0000256" key="1">
    <source>
        <dbReference type="SAM" id="SignalP"/>
    </source>
</evidence>
<protein>
    <recommendedName>
        <fullName evidence="4">Capsule biosynthesis GfcC-like C-terminal domain-containing protein</fullName>
    </recommendedName>
</protein>
<feature type="chain" id="PRO_5019046114" description="Capsule biosynthesis GfcC-like C-terminal domain-containing protein" evidence="1">
    <location>
        <begin position="26"/>
        <end position="253"/>
    </location>
</feature>
<sequence length="253" mass="27197">MRVARGCLVLAALLAASAGASSARAAESQGAPDSLIGWWLDFPGLSRVAWPYAYIRAHPGDIVSTADRGELLDELEALRWRLDDANYTALHETVAAWHERVAQTTEVRVPGDFSPAWLMAHPASRPEVGHVEALGACEVPDWIEIWDRAGIRRIPWQGGLALSDLRHGEQAVDTGGAARVSVVGLYGEVTEYGVQAWNFSDAELPPGARIVAELPLDGQVVPWLRSAIANFLAHSKPGDDCREIVAEPAAGAN</sequence>
<evidence type="ECO:0008006" key="4">
    <source>
        <dbReference type="Google" id="ProtNLM"/>
    </source>
</evidence>
<dbReference type="Proteomes" id="UP000285123">
    <property type="component" value="Unassembled WGS sequence"/>
</dbReference>
<comment type="caution">
    <text evidence="2">The sequence shown here is derived from an EMBL/GenBank/DDBJ whole genome shotgun (WGS) entry which is preliminary data.</text>
</comment>
<proteinExistence type="predicted"/>
<dbReference type="EMBL" id="AYKF01000066">
    <property type="protein sequence ID" value="ROO32519.1"/>
    <property type="molecule type" value="Genomic_DNA"/>
</dbReference>
<feature type="signal peptide" evidence="1">
    <location>
        <begin position="1"/>
        <end position="25"/>
    </location>
</feature>
<dbReference type="RefSeq" id="WP_123590316.1">
    <property type="nucleotide sequence ID" value="NZ_AYKF01000066.1"/>
</dbReference>
<evidence type="ECO:0000313" key="3">
    <source>
        <dbReference type="Proteomes" id="UP000285123"/>
    </source>
</evidence>
<organism evidence="2 3">
    <name type="scientific">Salinisphaera orenii YIM 95161</name>
    <dbReference type="NCBI Taxonomy" id="1051139"/>
    <lineage>
        <taxon>Bacteria</taxon>
        <taxon>Pseudomonadati</taxon>
        <taxon>Pseudomonadota</taxon>
        <taxon>Gammaproteobacteria</taxon>
        <taxon>Salinisphaerales</taxon>
        <taxon>Salinisphaeraceae</taxon>
        <taxon>Salinisphaera</taxon>
    </lineage>
</organism>